<protein>
    <recommendedName>
        <fullName evidence="3">FkbM family methyltransferase</fullName>
    </recommendedName>
</protein>
<organism evidence="1 2">
    <name type="scientific">Candidatus Thiomargarita nelsonii</name>
    <dbReference type="NCBI Taxonomy" id="1003181"/>
    <lineage>
        <taxon>Bacteria</taxon>
        <taxon>Pseudomonadati</taxon>
        <taxon>Pseudomonadota</taxon>
        <taxon>Gammaproteobacteria</taxon>
        <taxon>Thiotrichales</taxon>
        <taxon>Thiotrichaceae</taxon>
        <taxon>Thiomargarita</taxon>
    </lineage>
</organism>
<proteinExistence type="predicted"/>
<name>A0A176RSV5_9GAMM</name>
<dbReference type="EMBL" id="LUTY01003070">
    <property type="protein sequence ID" value="OAD18830.1"/>
    <property type="molecule type" value="Genomic_DNA"/>
</dbReference>
<evidence type="ECO:0008006" key="3">
    <source>
        <dbReference type="Google" id="ProtNLM"/>
    </source>
</evidence>
<accession>A0A176RSV5</accession>
<keyword evidence="2" id="KW-1185">Reference proteome</keyword>
<reference evidence="1 2" key="1">
    <citation type="submission" date="2016-05" db="EMBL/GenBank/DDBJ databases">
        <title>Single-cell genome of chain-forming Candidatus Thiomargarita nelsonii and comparison to other large sulfur-oxidizing bacteria.</title>
        <authorList>
            <person name="Winkel M."/>
            <person name="Salman V."/>
            <person name="Woyke T."/>
            <person name="Schulz-Vogt H."/>
            <person name="Richter M."/>
            <person name="Flood B."/>
            <person name="Bailey J."/>
            <person name="Amann R."/>
            <person name="Mussmann M."/>
        </authorList>
    </citation>
    <scope>NUCLEOTIDE SEQUENCE [LARGE SCALE GENOMIC DNA]</scope>
    <source>
        <strain evidence="1 2">THI036</strain>
    </source>
</reference>
<sequence length="66" mass="7237">MKTLIKKIARQLGIEISRYTPANSDMAKIQTMLSLNQIDLVLDVGANTGQYARSIRLGGRTMALVS</sequence>
<gene>
    <name evidence="1" type="ORF">THIOM_005564</name>
</gene>
<dbReference type="Proteomes" id="UP000076962">
    <property type="component" value="Unassembled WGS sequence"/>
</dbReference>
<evidence type="ECO:0000313" key="2">
    <source>
        <dbReference type="Proteomes" id="UP000076962"/>
    </source>
</evidence>
<dbReference type="PATRIC" id="fig|1003181.4.peg.7391"/>
<evidence type="ECO:0000313" key="1">
    <source>
        <dbReference type="EMBL" id="OAD18830.1"/>
    </source>
</evidence>
<dbReference type="AlphaFoldDB" id="A0A176RSV5"/>
<comment type="caution">
    <text evidence="1">The sequence shown here is derived from an EMBL/GenBank/DDBJ whole genome shotgun (WGS) entry which is preliminary data.</text>
</comment>